<dbReference type="VEuPathDB" id="VectorBase:AMEM013061"/>
<evidence type="ECO:0000313" key="2">
    <source>
        <dbReference type="EnsemblMetazoa" id="AMEM013061-PA"/>
    </source>
</evidence>
<keyword evidence="3" id="KW-1185">Reference proteome</keyword>
<feature type="compositionally biased region" description="Basic and acidic residues" evidence="1">
    <location>
        <begin position="463"/>
        <end position="476"/>
    </location>
</feature>
<feature type="region of interest" description="Disordered" evidence="1">
    <location>
        <begin position="450"/>
        <end position="481"/>
    </location>
</feature>
<reference evidence="2" key="1">
    <citation type="submission" date="2020-05" db="UniProtKB">
        <authorList>
            <consortium name="EnsemblMetazoa"/>
        </authorList>
    </citation>
    <scope>IDENTIFICATION</scope>
    <source>
        <strain evidence="2">MAF</strain>
    </source>
</reference>
<dbReference type="AlphaFoldDB" id="A0A182VDD3"/>
<dbReference type="EnsemblMetazoa" id="AMEM013061-RA">
    <property type="protein sequence ID" value="AMEM013061-PA"/>
    <property type="gene ID" value="AMEM013061"/>
</dbReference>
<evidence type="ECO:0000313" key="3">
    <source>
        <dbReference type="Proteomes" id="UP000075903"/>
    </source>
</evidence>
<protein>
    <submittedName>
        <fullName evidence="2">Uncharacterized protein</fullName>
    </submittedName>
</protein>
<dbReference type="Proteomes" id="UP000075903">
    <property type="component" value="Unassembled WGS sequence"/>
</dbReference>
<sequence>MSAVARISSSLWVNDADCNCPLCLHRRVCRAQPSSARNRSVAASSIPSSSCSAPASCSTLTGLGPAVTVARWSVVEEEAGRVDPLDVLVEAGGQHGPLRVQDGDRVQGHRFARNQQLPAVGPAVLRVMVRHVVPGAHGDVPLARMAAHPPQPGGNAVRHRREVPEPLEPLRIGQEVAAGRARDVVQRAGPIDLGERAHRRVGRGPLEVLEERTLVQQAQQQRHQHPLGEQRPREGTGRGEGQRGGEQDAHQVEGGRLEPGVARYVAPHGCPPATVQRQEAQGGEHPEPDPGAEPNRQPDRGLERLKQLLEGGVRFAGRHHHHQVGGEVHLARLQHGGSLDRHAETGEAEVDLLRVEHAHQTGAVLERRLAPLLGARWHPHVLPEVEPRGQAVQQVALEAAHRRRGRAVPAGQDGERARLEAAHAQRAAVELVALARIEVDPVQQRIVRPGEQQVGLRDAAQSGREREVRPQLDRAGGRRRGGMVVVERAQRHDHVHDLAHPQLVKDAVDGGEGGGRLAERDQVAPGKVEPVGRELAEDGPQGVVAFRQQQRARPGRMAVQQLGRRRHTLQLHHQLALAVADEQPLEQVLLQPGPALGGAAHRHQGGGERCPEVGVQHHTHDVGQVDQRLRREWRLGPTAAVEPQGGY</sequence>
<proteinExistence type="predicted"/>
<feature type="region of interest" description="Disordered" evidence="1">
    <location>
        <begin position="215"/>
        <end position="299"/>
    </location>
</feature>
<name>A0A182VDD3_ANOME</name>
<organism evidence="2 3">
    <name type="scientific">Anopheles merus</name>
    <name type="common">Mosquito</name>
    <dbReference type="NCBI Taxonomy" id="30066"/>
    <lineage>
        <taxon>Eukaryota</taxon>
        <taxon>Metazoa</taxon>
        <taxon>Ecdysozoa</taxon>
        <taxon>Arthropoda</taxon>
        <taxon>Hexapoda</taxon>
        <taxon>Insecta</taxon>
        <taxon>Pterygota</taxon>
        <taxon>Neoptera</taxon>
        <taxon>Endopterygota</taxon>
        <taxon>Diptera</taxon>
        <taxon>Nematocera</taxon>
        <taxon>Culicoidea</taxon>
        <taxon>Culicidae</taxon>
        <taxon>Anophelinae</taxon>
        <taxon>Anopheles</taxon>
    </lineage>
</organism>
<evidence type="ECO:0000256" key="1">
    <source>
        <dbReference type="SAM" id="MobiDB-lite"/>
    </source>
</evidence>
<accession>A0A182VDD3</accession>
<feature type="compositionally biased region" description="Basic and acidic residues" evidence="1">
    <location>
        <begin position="226"/>
        <end position="256"/>
    </location>
</feature>